<feature type="coiled-coil region" evidence="1">
    <location>
        <begin position="91"/>
        <end position="118"/>
    </location>
</feature>
<dbReference type="AlphaFoldDB" id="A0A176RZR6"/>
<dbReference type="Gene3D" id="1.20.120.20">
    <property type="entry name" value="Apolipoprotein"/>
    <property type="match status" value="1"/>
</dbReference>
<comment type="caution">
    <text evidence="2">The sequence shown here is derived from an EMBL/GenBank/DDBJ whole genome shotgun (WGS) entry which is preliminary data.</text>
</comment>
<feature type="coiled-coil region" evidence="1">
    <location>
        <begin position="144"/>
        <end position="171"/>
    </location>
</feature>
<dbReference type="Proteomes" id="UP000076962">
    <property type="component" value="Unassembled WGS sequence"/>
</dbReference>
<name>A0A176RZR6_9GAMM</name>
<accession>A0A176RZR6</accession>
<reference evidence="2 3" key="1">
    <citation type="submission" date="2016-05" db="EMBL/GenBank/DDBJ databases">
        <title>Single-cell genome of chain-forming Candidatus Thiomargarita nelsonii and comparison to other large sulfur-oxidizing bacteria.</title>
        <authorList>
            <person name="Winkel M."/>
            <person name="Salman V."/>
            <person name="Woyke T."/>
            <person name="Schulz-Vogt H."/>
            <person name="Richter M."/>
            <person name="Flood B."/>
            <person name="Bailey J."/>
            <person name="Amann R."/>
            <person name="Mussmann M."/>
        </authorList>
    </citation>
    <scope>NUCLEOTIDE SEQUENCE [LARGE SCALE GENOMIC DNA]</scope>
    <source>
        <strain evidence="2 3">THI036</strain>
    </source>
</reference>
<evidence type="ECO:0000313" key="2">
    <source>
        <dbReference type="EMBL" id="OAD21312.1"/>
    </source>
</evidence>
<keyword evidence="1" id="KW-0175">Coiled coil</keyword>
<feature type="non-terminal residue" evidence="2">
    <location>
        <position position="1"/>
    </location>
</feature>
<organism evidence="2 3">
    <name type="scientific">Candidatus Thiomargarita nelsonii</name>
    <dbReference type="NCBI Taxonomy" id="1003181"/>
    <lineage>
        <taxon>Bacteria</taxon>
        <taxon>Pseudomonadati</taxon>
        <taxon>Pseudomonadota</taxon>
        <taxon>Gammaproteobacteria</taxon>
        <taxon>Thiotrichales</taxon>
        <taxon>Thiotrichaceae</taxon>
        <taxon>Thiomargarita</taxon>
    </lineage>
</organism>
<feature type="non-terminal residue" evidence="2">
    <location>
        <position position="232"/>
    </location>
</feature>
<sequence length="232" mass="26076">ERLTPPLKQLEKMAGDIKDYLNQAADKAQETAQHVSQKIETQISGVDGLLKETKARLEKIEPEINQFLDKLNVGSSVNQIKAGCNEIGDGVVQFFDEINKLEKQLEKTVKNVQDQVDQEMSPAFNEIEQKIREMLAQITDVLSREEVKEALNNAKQGIEQFNSTIDEASLKPVFDMVLDKTEDLESSIKSIDVARLGTPQKTALKIGTKLIQEVKIDDIIKPELISAFQEIR</sequence>
<keyword evidence="3" id="KW-1185">Reference proteome</keyword>
<evidence type="ECO:0000313" key="3">
    <source>
        <dbReference type="Proteomes" id="UP000076962"/>
    </source>
</evidence>
<protein>
    <submittedName>
        <fullName evidence="2">Uncharacterized protein</fullName>
    </submittedName>
</protein>
<proteinExistence type="predicted"/>
<gene>
    <name evidence="2" type="ORF">THIOM_002925</name>
</gene>
<dbReference type="EMBL" id="LUTY01001724">
    <property type="protein sequence ID" value="OAD21312.1"/>
    <property type="molecule type" value="Genomic_DNA"/>
</dbReference>
<evidence type="ECO:0000256" key="1">
    <source>
        <dbReference type="SAM" id="Coils"/>
    </source>
</evidence>